<sequence>MTGVREEKETFITYKMFPVEWVSNEVWNRLKVFDTEEGTDYAKKFPKDKIEEIIKNSLTKIGWKENIVSEENYRKTLQAFGVIKRKKTKTLRFELEAEELEKLDTSQIERASLGIGTFRRGASVFFDEDSLKLSEDEDVAVLKELIDDETLPRMAI</sequence>
<organism evidence="1">
    <name type="scientific">candidate division WOR-3 bacterium</name>
    <dbReference type="NCBI Taxonomy" id="2052148"/>
    <lineage>
        <taxon>Bacteria</taxon>
        <taxon>Bacteria division WOR-3</taxon>
    </lineage>
</organism>
<proteinExistence type="predicted"/>
<protein>
    <submittedName>
        <fullName evidence="1">Uncharacterized protein</fullName>
    </submittedName>
</protein>
<dbReference type="AlphaFoldDB" id="A0A7C4YJ08"/>
<name>A0A7C4YJ08_UNCW3</name>
<evidence type="ECO:0000313" key="1">
    <source>
        <dbReference type="EMBL" id="HGW92369.1"/>
    </source>
</evidence>
<accession>A0A7C4YJ08</accession>
<comment type="caution">
    <text evidence="1">The sequence shown here is derived from an EMBL/GenBank/DDBJ whole genome shotgun (WGS) entry which is preliminary data.</text>
</comment>
<dbReference type="EMBL" id="DTHG01000092">
    <property type="protein sequence ID" value="HGW92369.1"/>
    <property type="molecule type" value="Genomic_DNA"/>
</dbReference>
<gene>
    <name evidence="1" type="ORF">ENV67_07520</name>
</gene>
<reference evidence="1" key="1">
    <citation type="journal article" date="2020" name="mSystems">
        <title>Genome- and Community-Level Interaction Insights into Carbon Utilization and Element Cycling Functions of Hydrothermarchaeota in Hydrothermal Sediment.</title>
        <authorList>
            <person name="Zhou Z."/>
            <person name="Liu Y."/>
            <person name="Xu W."/>
            <person name="Pan J."/>
            <person name="Luo Z.H."/>
            <person name="Li M."/>
        </authorList>
    </citation>
    <scope>NUCLEOTIDE SEQUENCE [LARGE SCALE GENOMIC DNA]</scope>
    <source>
        <strain evidence="1">SpSt-780</strain>
    </source>
</reference>